<dbReference type="InterPro" id="IPR002139">
    <property type="entry name" value="Ribo/fructo_kinase"/>
</dbReference>
<keyword evidence="7 13" id="KW-0547">Nucleotide-binding</keyword>
<feature type="binding site" evidence="13">
    <location>
        <begin position="41"/>
        <end position="45"/>
    </location>
    <ligand>
        <name>substrate</name>
    </ligand>
</feature>
<evidence type="ECO:0000313" key="15">
    <source>
        <dbReference type="EMBL" id="KAK6628271.1"/>
    </source>
</evidence>
<reference evidence="15 16" key="1">
    <citation type="submission" date="2023-10" db="EMBL/GenBank/DDBJ databases">
        <title>Genomes of two closely related lineages of the louse Polyplax serrata with different host specificities.</title>
        <authorList>
            <person name="Martinu J."/>
            <person name="Tarabai H."/>
            <person name="Stefka J."/>
            <person name="Hypsa V."/>
        </authorList>
    </citation>
    <scope>NUCLEOTIDE SEQUENCE [LARGE SCALE GENOMIC DNA]</scope>
    <source>
        <strain evidence="15">HR10_N</strain>
    </source>
</reference>
<dbReference type="GO" id="GO:0046872">
    <property type="term" value="F:metal ion binding"/>
    <property type="evidence" value="ECO:0007669"/>
    <property type="project" value="UniProtKB-KW"/>
</dbReference>
<dbReference type="EC" id="2.7.1.15" evidence="2 13"/>
<evidence type="ECO:0000256" key="2">
    <source>
        <dbReference type="ARBA" id="ARBA00012035"/>
    </source>
</evidence>
<evidence type="ECO:0000256" key="8">
    <source>
        <dbReference type="ARBA" id="ARBA00022777"/>
    </source>
</evidence>
<feature type="binding site" evidence="13">
    <location>
        <begin position="13"/>
        <end position="15"/>
    </location>
    <ligand>
        <name>substrate</name>
    </ligand>
</feature>
<evidence type="ECO:0000256" key="1">
    <source>
        <dbReference type="ARBA" id="ARBA00005380"/>
    </source>
</evidence>
<gene>
    <name evidence="15" type="ORF">RUM43_002083</name>
</gene>
<evidence type="ECO:0000256" key="5">
    <source>
        <dbReference type="ARBA" id="ARBA00022679"/>
    </source>
</evidence>
<dbReference type="PANTHER" id="PTHR10584">
    <property type="entry name" value="SUGAR KINASE"/>
    <property type="match status" value="1"/>
</dbReference>
<dbReference type="GO" id="GO:0019303">
    <property type="term" value="P:D-ribose catabolic process"/>
    <property type="evidence" value="ECO:0007669"/>
    <property type="project" value="UniProtKB-UniRule"/>
</dbReference>
<feature type="binding site" evidence="13">
    <location>
        <position position="284"/>
    </location>
    <ligand>
        <name>ATP</name>
        <dbReference type="ChEBI" id="CHEBI:30616"/>
    </ligand>
</feature>
<keyword evidence="8 13" id="KW-0418">Kinase</keyword>
<dbReference type="Pfam" id="PF00294">
    <property type="entry name" value="PfkB"/>
    <property type="match status" value="1"/>
</dbReference>
<evidence type="ECO:0000256" key="7">
    <source>
        <dbReference type="ARBA" id="ARBA00022741"/>
    </source>
</evidence>
<evidence type="ECO:0000256" key="11">
    <source>
        <dbReference type="ARBA" id="ARBA00022958"/>
    </source>
</evidence>
<evidence type="ECO:0000256" key="3">
    <source>
        <dbReference type="ARBA" id="ARBA00016943"/>
    </source>
</evidence>
<evidence type="ECO:0000256" key="4">
    <source>
        <dbReference type="ARBA" id="ARBA00022490"/>
    </source>
</evidence>
<keyword evidence="5 13" id="KW-0808">Transferase</keyword>
<dbReference type="AlphaFoldDB" id="A0AAN8PFI0"/>
<comment type="subcellular location">
    <subcellularLocation>
        <location evidence="13">Cytoplasm</location>
    </subcellularLocation>
    <subcellularLocation>
        <location evidence="13">Nucleus</location>
    </subcellularLocation>
</comment>
<dbReference type="CDD" id="cd01174">
    <property type="entry name" value="ribokinase"/>
    <property type="match status" value="1"/>
</dbReference>
<feature type="binding site" evidence="13">
    <location>
        <position position="295"/>
    </location>
    <ligand>
        <name>K(+)</name>
        <dbReference type="ChEBI" id="CHEBI:29103"/>
    </ligand>
</feature>
<evidence type="ECO:0000256" key="13">
    <source>
        <dbReference type="HAMAP-Rule" id="MF_03215"/>
    </source>
</evidence>
<dbReference type="PRINTS" id="PR00990">
    <property type="entry name" value="RIBOKINASE"/>
</dbReference>
<dbReference type="InterPro" id="IPR029056">
    <property type="entry name" value="Ribokinase-like"/>
</dbReference>
<comment type="function">
    <text evidence="13">Catalyzes the phosphorylation of ribose at O-5 in a reaction requiring ATP and magnesium. The resulting D-ribose-5-phosphate can then be used either for sythesis of nucleotides, histidine, and tryptophan, or as a component of the pentose phosphate pathway.</text>
</comment>
<dbReference type="GO" id="GO:0005524">
    <property type="term" value="F:ATP binding"/>
    <property type="evidence" value="ECO:0007669"/>
    <property type="project" value="UniProtKB-UniRule"/>
</dbReference>
<dbReference type="Proteomes" id="UP001372834">
    <property type="component" value="Unassembled WGS sequence"/>
</dbReference>
<comment type="activity regulation">
    <text evidence="13">Activated by a monovalent cation that binds near, but not in, the active site. The most likely occupant of the site in vivo is potassium. Ion binding induces a conformational change that may alter substrate affinity.</text>
</comment>
<evidence type="ECO:0000256" key="10">
    <source>
        <dbReference type="ARBA" id="ARBA00022842"/>
    </source>
</evidence>
<feature type="binding site" evidence="13">
    <location>
        <position position="245"/>
    </location>
    <ligand>
        <name>ATP</name>
        <dbReference type="ChEBI" id="CHEBI:30616"/>
    </ligand>
</feature>
<organism evidence="15 16">
    <name type="scientific">Polyplax serrata</name>
    <name type="common">Common mouse louse</name>
    <dbReference type="NCBI Taxonomy" id="468196"/>
    <lineage>
        <taxon>Eukaryota</taxon>
        <taxon>Metazoa</taxon>
        <taxon>Ecdysozoa</taxon>
        <taxon>Arthropoda</taxon>
        <taxon>Hexapoda</taxon>
        <taxon>Insecta</taxon>
        <taxon>Pterygota</taxon>
        <taxon>Neoptera</taxon>
        <taxon>Paraneoptera</taxon>
        <taxon>Psocodea</taxon>
        <taxon>Troctomorpha</taxon>
        <taxon>Phthiraptera</taxon>
        <taxon>Anoplura</taxon>
        <taxon>Polyplacidae</taxon>
        <taxon>Polyplax</taxon>
    </lineage>
</organism>
<keyword evidence="6 13" id="KW-0479">Metal-binding</keyword>
<keyword evidence="4 13" id="KW-0963">Cytoplasm</keyword>
<feature type="binding site" evidence="13">
    <location>
        <begin position="257"/>
        <end position="258"/>
    </location>
    <ligand>
        <name>ATP</name>
        <dbReference type="ChEBI" id="CHEBI:30616"/>
    </ligand>
</feature>
<dbReference type="SUPFAM" id="SSF53613">
    <property type="entry name" value="Ribokinase-like"/>
    <property type="match status" value="1"/>
</dbReference>
<feature type="binding site" evidence="13">
    <location>
        <position position="258"/>
    </location>
    <ligand>
        <name>substrate</name>
    </ligand>
</feature>
<dbReference type="GO" id="GO:0005634">
    <property type="term" value="C:nucleus"/>
    <property type="evidence" value="ECO:0007669"/>
    <property type="project" value="UniProtKB-SubCell"/>
</dbReference>
<name>A0AAN8PFI0_POLSC</name>
<comment type="catalytic activity">
    <reaction evidence="13">
        <text>D-ribose + ATP = D-ribose 5-phosphate + ADP + H(+)</text>
        <dbReference type="Rhea" id="RHEA:13697"/>
        <dbReference type="ChEBI" id="CHEBI:15378"/>
        <dbReference type="ChEBI" id="CHEBI:30616"/>
        <dbReference type="ChEBI" id="CHEBI:47013"/>
        <dbReference type="ChEBI" id="CHEBI:78346"/>
        <dbReference type="ChEBI" id="CHEBI:456216"/>
        <dbReference type="EC" id="2.7.1.15"/>
    </reaction>
</comment>
<evidence type="ECO:0000256" key="9">
    <source>
        <dbReference type="ARBA" id="ARBA00022840"/>
    </source>
</evidence>
<dbReference type="InterPro" id="IPR011877">
    <property type="entry name" value="Ribokinase"/>
</dbReference>
<comment type="cofactor">
    <cofactor evidence="13">
        <name>Mg(2+)</name>
        <dbReference type="ChEBI" id="CHEBI:18420"/>
    </cofactor>
    <text evidence="13">Requires a divalent cation, most likely magnesium in vivo, as an electrophilic catalyst to aid phosphoryl group transfer. It is the chelate of the metal and the nucleotide that is the actual substrate.</text>
</comment>
<comment type="pathway">
    <text evidence="13">Carbohydrate metabolism; D-ribose degradation; D-ribose 5-phosphate from beta-D-ribopyranose: step 2/2.</text>
</comment>
<proteinExistence type="inferred from homology"/>
<dbReference type="InterPro" id="IPR002173">
    <property type="entry name" value="Carboh/pur_kinase_PfkB_CS"/>
</dbReference>
<accession>A0AAN8PFI0</accession>
<comment type="similarity">
    <text evidence="13">Belongs to the carbohydrate kinase PfkB family. Ribokinase subfamily.</text>
</comment>
<comment type="caution">
    <text evidence="15">The sequence shown here is derived from an EMBL/GenBank/DDBJ whole genome shotgun (WGS) entry which is preliminary data.</text>
</comment>
<feature type="binding site" evidence="13">
    <location>
        <position position="142"/>
    </location>
    <ligand>
        <name>substrate</name>
    </ligand>
</feature>
<dbReference type="Gene3D" id="3.40.1190.20">
    <property type="match status" value="1"/>
</dbReference>
<evidence type="ECO:0000313" key="16">
    <source>
        <dbReference type="Proteomes" id="UP001372834"/>
    </source>
</evidence>
<feature type="binding site" evidence="13">
    <location>
        <position position="299"/>
    </location>
    <ligand>
        <name>K(+)</name>
        <dbReference type="ChEBI" id="CHEBI:29103"/>
    </ligand>
</feature>
<sequence length="312" mass="33183">MANFDVVVVGSCMIDLTCYAPRLPKSGETLCGSNFTMGFGGKGCNQCVAASKLGAKSVLVARIGNDSFGNNYSKKLREYGIGTKYVQVTEGVATGMAQITVADTGENHIVIVLGANEKLTESDVKNVADLIENSFVLVCQMEIPEMSTIAALQIKATSGKGKSILNAAPATRDMNPLLFALPDIFCVNESEAEIITGMKITDPSSSEKVIQDLIRKGCKEVIITLGEMGAVYGRQGTNKCVYVPTQQVTAVDTTGAGDAFLGALAFYLSSKPDMEMEEMIKRSHRVASLSVQKLGTQESFPSKAEVASGFEN</sequence>
<protein>
    <recommendedName>
        <fullName evidence="3 13">Ribokinase</fullName>
        <shortName evidence="13">RK</shortName>
        <ecNumber evidence="2 13">2.7.1.15</ecNumber>
    </recommendedName>
</protein>
<dbReference type="EMBL" id="JAWJWE010000036">
    <property type="protein sequence ID" value="KAK6628271.1"/>
    <property type="molecule type" value="Genomic_DNA"/>
</dbReference>
<evidence type="ECO:0000256" key="6">
    <source>
        <dbReference type="ARBA" id="ARBA00022723"/>
    </source>
</evidence>
<dbReference type="PROSITE" id="PS00584">
    <property type="entry name" value="PFKB_KINASES_2"/>
    <property type="match status" value="1"/>
</dbReference>
<feature type="binding site" evidence="13">
    <location>
        <position position="252"/>
    </location>
    <ligand>
        <name>K(+)</name>
        <dbReference type="ChEBI" id="CHEBI:29103"/>
    </ligand>
</feature>
<feature type="binding site" evidence="13">
    <location>
        <position position="254"/>
    </location>
    <ligand>
        <name>K(+)</name>
        <dbReference type="ChEBI" id="CHEBI:29103"/>
    </ligand>
</feature>
<feature type="domain" description="Carbohydrate kinase PfkB" evidence="14">
    <location>
        <begin position="5"/>
        <end position="302"/>
    </location>
</feature>
<dbReference type="GO" id="GO:0004747">
    <property type="term" value="F:ribokinase activity"/>
    <property type="evidence" value="ECO:0007669"/>
    <property type="project" value="UniProtKB-UniRule"/>
</dbReference>
<dbReference type="NCBIfam" id="TIGR02152">
    <property type="entry name" value="D_ribokin_bact"/>
    <property type="match status" value="1"/>
</dbReference>
<comment type="subunit">
    <text evidence="13">Homodimer.</text>
</comment>
<keyword evidence="12 13" id="KW-0119">Carbohydrate metabolism</keyword>
<comment type="similarity">
    <text evidence="1">Belongs to the carbohydrate kinase pfkB family.</text>
</comment>
<keyword evidence="10 13" id="KW-0460">Magnesium</keyword>
<dbReference type="FunFam" id="3.40.1190.20:FF:000010">
    <property type="entry name" value="Ribokinase"/>
    <property type="match status" value="1"/>
</dbReference>
<feature type="binding site" evidence="13">
    <location>
        <position position="290"/>
    </location>
    <ligand>
        <name>K(+)</name>
        <dbReference type="ChEBI" id="CHEBI:29103"/>
    </ligand>
</feature>
<feature type="binding site" evidence="13">
    <location>
        <position position="293"/>
    </location>
    <ligand>
        <name>K(+)</name>
        <dbReference type="ChEBI" id="CHEBI:29103"/>
    </ligand>
</feature>
<dbReference type="InterPro" id="IPR011611">
    <property type="entry name" value="PfkB_dom"/>
</dbReference>
<dbReference type="PANTHER" id="PTHR10584:SF166">
    <property type="entry name" value="RIBOKINASE"/>
    <property type="match status" value="1"/>
</dbReference>
<feature type="active site" description="Proton acceptor" evidence="13">
    <location>
        <position position="258"/>
    </location>
</feature>
<evidence type="ECO:0000259" key="14">
    <source>
        <dbReference type="Pfam" id="PF00294"/>
    </source>
</evidence>
<feature type="binding site" evidence="13">
    <location>
        <begin position="224"/>
        <end position="229"/>
    </location>
    <ligand>
        <name>ATP</name>
        <dbReference type="ChEBI" id="CHEBI:30616"/>
    </ligand>
</feature>
<feature type="binding site" evidence="13">
    <location>
        <position position="188"/>
    </location>
    <ligand>
        <name>ATP</name>
        <dbReference type="ChEBI" id="CHEBI:30616"/>
    </ligand>
</feature>
<dbReference type="HAMAP" id="MF_01987">
    <property type="entry name" value="Ribokinase"/>
    <property type="match status" value="1"/>
</dbReference>
<keyword evidence="13" id="KW-0539">Nucleus</keyword>
<dbReference type="GO" id="GO:0005829">
    <property type="term" value="C:cytosol"/>
    <property type="evidence" value="ECO:0007669"/>
    <property type="project" value="TreeGrafter"/>
</dbReference>
<keyword evidence="9 13" id="KW-0067">ATP-binding</keyword>
<keyword evidence="11 13" id="KW-0630">Potassium</keyword>
<evidence type="ECO:0000256" key="12">
    <source>
        <dbReference type="ARBA" id="ARBA00023277"/>
    </source>
</evidence>